<dbReference type="InterPro" id="IPR013785">
    <property type="entry name" value="Aldolase_TIM"/>
</dbReference>
<keyword evidence="1" id="KW-0949">S-adenosyl-L-methionine</keyword>
<comment type="caution">
    <text evidence="6">The sequence shown here is derived from an EMBL/GenBank/DDBJ whole genome shotgun (WGS) entry which is preliminary data.</text>
</comment>
<dbReference type="GO" id="GO:0051536">
    <property type="term" value="F:iron-sulfur cluster binding"/>
    <property type="evidence" value="ECO:0007669"/>
    <property type="project" value="UniProtKB-KW"/>
</dbReference>
<dbReference type="InterPro" id="IPR058240">
    <property type="entry name" value="rSAM_sf"/>
</dbReference>
<gene>
    <name evidence="6" type="ORF">LCGC14_0767640</name>
</gene>
<feature type="domain" description="Radical SAM core" evidence="5">
    <location>
        <begin position="19"/>
        <end position="110"/>
    </location>
</feature>
<evidence type="ECO:0000256" key="2">
    <source>
        <dbReference type="ARBA" id="ARBA00022723"/>
    </source>
</evidence>
<sequence>MVRNSDDIKDLTKASFSFIPSLRCNLECPFCMYAGSPDNNLTLDYDKTAKFIKTVDWEKVVGWGLYGGEPSIDTDLYQRFFELIPEKMSKFVITNGAWSTDIQKHVDFLQWCGGKFHVIISGTPDQSISK</sequence>
<organism evidence="6">
    <name type="scientific">marine sediment metagenome</name>
    <dbReference type="NCBI Taxonomy" id="412755"/>
    <lineage>
        <taxon>unclassified sequences</taxon>
        <taxon>metagenomes</taxon>
        <taxon>ecological metagenomes</taxon>
    </lineage>
</organism>
<evidence type="ECO:0000313" key="6">
    <source>
        <dbReference type="EMBL" id="KKN37004.1"/>
    </source>
</evidence>
<dbReference type="SUPFAM" id="SSF102114">
    <property type="entry name" value="Radical SAM enzymes"/>
    <property type="match status" value="1"/>
</dbReference>
<evidence type="ECO:0000259" key="5">
    <source>
        <dbReference type="Pfam" id="PF04055"/>
    </source>
</evidence>
<evidence type="ECO:0000256" key="4">
    <source>
        <dbReference type="ARBA" id="ARBA00023014"/>
    </source>
</evidence>
<dbReference type="GO" id="GO:0003824">
    <property type="term" value="F:catalytic activity"/>
    <property type="evidence" value="ECO:0007669"/>
    <property type="project" value="InterPro"/>
</dbReference>
<keyword evidence="3" id="KW-0408">Iron</keyword>
<dbReference type="Gene3D" id="3.20.20.70">
    <property type="entry name" value="Aldolase class I"/>
    <property type="match status" value="1"/>
</dbReference>
<protein>
    <recommendedName>
        <fullName evidence="5">Radical SAM core domain-containing protein</fullName>
    </recommendedName>
</protein>
<keyword evidence="2" id="KW-0479">Metal-binding</keyword>
<reference evidence="6" key="1">
    <citation type="journal article" date="2015" name="Nature">
        <title>Complex archaea that bridge the gap between prokaryotes and eukaryotes.</title>
        <authorList>
            <person name="Spang A."/>
            <person name="Saw J.H."/>
            <person name="Jorgensen S.L."/>
            <person name="Zaremba-Niedzwiedzka K."/>
            <person name="Martijn J."/>
            <person name="Lind A.E."/>
            <person name="van Eijk R."/>
            <person name="Schleper C."/>
            <person name="Guy L."/>
            <person name="Ettema T.J."/>
        </authorList>
    </citation>
    <scope>NUCLEOTIDE SEQUENCE</scope>
</reference>
<keyword evidence="4" id="KW-0411">Iron-sulfur</keyword>
<dbReference type="GO" id="GO:0046872">
    <property type="term" value="F:metal ion binding"/>
    <property type="evidence" value="ECO:0007669"/>
    <property type="project" value="UniProtKB-KW"/>
</dbReference>
<evidence type="ECO:0000256" key="1">
    <source>
        <dbReference type="ARBA" id="ARBA00022691"/>
    </source>
</evidence>
<dbReference type="Pfam" id="PF04055">
    <property type="entry name" value="Radical_SAM"/>
    <property type="match status" value="1"/>
</dbReference>
<accession>A0A0F9Q3D2</accession>
<evidence type="ECO:0000256" key="3">
    <source>
        <dbReference type="ARBA" id="ARBA00023004"/>
    </source>
</evidence>
<dbReference type="InterPro" id="IPR007197">
    <property type="entry name" value="rSAM"/>
</dbReference>
<dbReference type="SFLD" id="SFLDS00029">
    <property type="entry name" value="Radical_SAM"/>
    <property type="match status" value="1"/>
</dbReference>
<dbReference type="EMBL" id="LAZR01001927">
    <property type="protein sequence ID" value="KKN37004.1"/>
    <property type="molecule type" value="Genomic_DNA"/>
</dbReference>
<dbReference type="AlphaFoldDB" id="A0A0F9Q3D2"/>
<name>A0A0F9Q3D2_9ZZZZ</name>
<proteinExistence type="predicted"/>